<keyword evidence="3" id="KW-0472">Membrane</keyword>
<dbReference type="GO" id="GO:0042802">
    <property type="term" value="F:identical protein binding"/>
    <property type="evidence" value="ECO:0007669"/>
    <property type="project" value="TreeGrafter"/>
</dbReference>
<evidence type="ECO:0000256" key="1">
    <source>
        <dbReference type="ARBA" id="ARBA00022777"/>
    </source>
</evidence>
<dbReference type="EMBL" id="LR590481">
    <property type="protein sequence ID" value="VTQ81920.1"/>
    <property type="molecule type" value="Genomic_DNA"/>
</dbReference>
<dbReference type="RefSeq" id="WP_138208941.1">
    <property type="nucleotide sequence ID" value="NZ_CBCSDB010000011.1"/>
</dbReference>
<name>A0A4U9QZT2_HATHI</name>
<dbReference type="KEGG" id="hhw:NCTC503_00094"/>
<dbReference type="InterPro" id="IPR003594">
    <property type="entry name" value="HATPase_dom"/>
</dbReference>
<evidence type="ECO:0000259" key="4">
    <source>
        <dbReference type="PROSITE" id="PS50109"/>
    </source>
</evidence>
<gene>
    <name evidence="5" type="primary">citS_1</name>
    <name evidence="5" type="ORF">NCTC503_00094</name>
</gene>
<protein>
    <submittedName>
        <fullName evidence="5">Putative two-component response regulator</fullName>
        <ecNumber evidence="5">2.7.13.3</ecNumber>
    </submittedName>
</protein>
<dbReference type="PANTHER" id="PTHR40448:SF1">
    <property type="entry name" value="TWO-COMPONENT SENSOR HISTIDINE KINASE"/>
    <property type="match status" value="1"/>
</dbReference>
<dbReference type="PANTHER" id="PTHR40448">
    <property type="entry name" value="TWO-COMPONENT SENSOR HISTIDINE KINASE"/>
    <property type="match status" value="1"/>
</dbReference>
<keyword evidence="5" id="KW-0808">Transferase</keyword>
<dbReference type="Proteomes" id="UP000308489">
    <property type="component" value="Chromosome 1"/>
</dbReference>
<feature type="transmembrane region" description="Helical" evidence="3">
    <location>
        <begin position="34"/>
        <end position="52"/>
    </location>
</feature>
<dbReference type="PROSITE" id="PS50109">
    <property type="entry name" value="HIS_KIN"/>
    <property type="match status" value="1"/>
</dbReference>
<reference evidence="5 6" key="1">
    <citation type="submission" date="2019-05" db="EMBL/GenBank/DDBJ databases">
        <authorList>
            <consortium name="Pathogen Informatics"/>
        </authorList>
    </citation>
    <scope>NUCLEOTIDE SEQUENCE [LARGE SCALE GENOMIC DNA]</scope>
    <source>
        <strain evidence="5 6">NCTC503</strain>
    </source>
</reference>
<accession>A0A4U9QZT2</accession>
<feature type="transmembrane region" description="Helical" evidence="3">
    <location>
        <begin position="58"/>
        <end position="76"/>
    </location>
</feature>
<sequence length="435" mass="51421">MFDLLEQFTILFMEITVYIFIWSKFLYKDHDTSIYKNFFIVLIGSIISAIDMTYFHNTYTMLFNYVLFVLLIKVFYKKSIVKSILEFFIVCFISMILQLAIIFIGNLIGFKYSSKTSYLISAILIEYIVVLIAYYLIYLRGNFKRFDLDSKILFYFLINLGLYFTVFKLIWENDREFIVDNLILFLMTILIILIVNLFIYNYIVKITEAKKTLEVQNKYTPILEDIIEETRRRQHDFKNYLNTINGIVEVCTERELKLELKRYIKSLGTLNKSIEDITYIDNVIIKSLIYSKLCDAERNNIKFSFNVENSVIEGYLNDCEISDILGNLLNNAFEATKCRAEKEVILNIFIEDEKHIIEVINSGKTIKTENIVNIFKKGFSTKGENRGYGLYNVKRIIERNNGKVQLFFEEDCTVFRILFVQKTSRGFRFTKKNKA</sequence>
<proteinExistence type="predicted"/>
<keyword evidence="2" id="KW-0902">Two-component regulatory system</keyword>
<evidence type="ECO:0000256" key="2">
    <source>
        <dbReference type="ARBA" id="ARBA00023012"/>
    </source>
</evidence>
<keyword evidence="3" id="KW-0812">Transmembrane</keyword>
<feature type="domain" description="Histidine kinase" evidence="4">
    <location>
        <begin position="232"/>
        <end position="423"/>
    </location>
</feature>
<keyword evidence="1" id="KW-0418">Kinase</keyword>
<dbReference type="AlphaFoldDB" id="A0A4U9QZT2"/>
<keyword evidence="6" id="KW-1185">Reference proteome</keyword>
<dbReference type="SMART" id="SM00387">
    <property type="entry name" value="HATPase_c"/>
    <property type="match status" value="1"/>
</dbReference>
<feature type="transmembrane region" description="Helical" evidence="3">
    <location>
        <begin position="118"/>
        <end position="140"/>
    </location>
</feature>
<evidence type="ECO:0000313" key="5">
    <source>
        <dbReference type="EMBL" id="VTQ81920.1"/>
    </source>
</evidence>
<dbReference type="Pfam" id="PF02518">
    <property type="entry name" value="HATPase_c"/>
    <property type="match status" value="1"/>
</dbReference>
<dbReference type="OrthoDB" id="9792686at2"/>
<organism evidence="5 6">
    <name type="scientific">Hathewaya histolytica</name>
    <name type="common">Clostridium histolyticum</name>
    <dbReference type="NCBI Taxonomy" id="1498"/>
    <lineage>
        <taxon>Bacteria</taxon>
        <taxon>Bacillati</taxon>
        <taxon>Bacillota</taxon>
        <taxon>Clostridia</taxon>
        <taxon>Eubacteriales</taxon>
        <taxon>Clostridiaceae</taxon>
        <taxon>Hathewaya</taxon>
    </lineage>
</organism>
<evidence type="ECO:0000256" key="3">
    <source>
        <dbReference type="SAM" id="Phobius"/>
    </source>
</evidence>
<feature type="transmembrane region" description="Helical" evidence="3">
    <location>
        <begin position="152"/>
        <end position="171"/>
    </location>
</feature>
<dbReference type="SUPFAM" id="SSF55874">
    <property type="entry name" value="ATPase domain of HSP90 chaperone/DNA topoisomerase II/histidine kinase"/>
    <property type="match status" value="1"/>
</dbReference>
<feature type="transmembrane region" description="Helical" evidence="3">
    <location>
        <begin position="6"/>
        <end position="27"/>
    </location>
</feature>
<keyword evidence="3" id="KW-1133">Transmembrane helix</keyword>
<dbReference type="GO" id="GO:0000160">
    <property type="term" value="P:phosphorelay signal transduction system"/>
    <property type="evidence" value="ECO:0007669"/>
    <property type="project" value="UniProtKB-KW"/>
</dbReference>
<feature type="transmembrane region" description="Helical" evidence="3">
    <location>
        <begin position="183"/>
        <end position="203"/>
    </location>
</feature>
<dbReference type="InterPro" id="IPR005467">
    <property type="entry name" value="His_kinase_dom"/>
</dbReference>
<dbReference type="InterPro" id="IPR036890">
    <property type="entry name" value="HATPase_C_sf"/>
</dbReference>
<dbReference type="GO" id="GO:0004673">
    <property type="term" value="F:protein histidine kinase activity"/>
    <property type="evidence" value="ECO:0007669"/>
    <property type="project" value="UniProtKB-EC"/>
</dbReference>
<dbReference type="EC" id="2.7.13.3" evidence="5"/>
<evidence type="ECO:0000313" key="6">
    <source>
        <dbReference type="Proteomes" id="UP000308489"/>
    </source>
</evidence>
<dbReference type="Gene3D" id="3.30.565.10">
    <property type="entry name" value="Histidine kinase-like ATPase, C-terminal domain"/>
    <property type="match status" value="1"/>
</dbReference>
<feature type="transmembrane region" description="Helical" evidence="3">
    <location>
        <begin position="88"/>
        <end position="112"/>
    </location>
</feature>